<dbReference type="InParanoid" id="A0A0C3B4T8"/>
<gene>
    <name evidence="2" type="ORF">PILCRDRAFT_16257</name>
</gene>
<reference evidence="3" key="2">
    <citation type="submission" date="2015-01" db="EMBL/GenBank/DDBJ databases">
        <title>Evolutionary Origins and Diversification of the Mycorrhizal Mutualists.</title>
        <authorList>
            <consortium name="DOE Joint Genome Institute"/>
            <consortium name="Mycorrhizal Genomics Consortium"/>
            <person name="Kohler A."/>
            <person name="Kuo A."/>
            <person name="Nagy L.G."/>
            <person name="Floudas D."/>
            <person name="Copeland A."/>
            <person name="Barry K.W."/>
            <person name="Cichocki N."/>
            <person name="Veneault-Fourrey C."/>
            <person name="LaButti K."/>
            <person name="Lindquist E.A."/>
            <person name="Lipzen A."/>
            <person name="Lundell T."/>
            <person name="Morin E."/>
            <person name="Murat C."/>
            <person name="Riley R."/>
            <person name="Ohm R."/>
            <person name="Sun H."/>
            <person name="Tunlid A."/>
            <person name="Henrissat B."/>
            <person name="Grigoriev I.V."/>
            <person name="Hibbett D.S."/>
            <person name="Martin F."/>
        </authorList>
    </citation>
    <scope>NUCLEOTIDE SEQUENCE [LARGE SCALE GENOMIC DNA]</scope>
    <source>
        <strain evidence="3">F 1598</strain>
    </source>
</reference>
<keyword evidence="3" id="KW-1185">Reference proteome</keyword>
<dbReference type="AlphaFoldDB" id="A0A0C3B4T8"/>
<feature type="region of interest" description="Disordered" evidence="1">
    <location>
        <begin position="1"/>
        <end position="46"/>
    </location>
</feature>
<sequence length="310" mass="34372">MDTSSPIRPARKRTRGPDEDNSNFEEDLNNSVAPGVAEQPPSPSTAAIDPLLLLENQNLTTYARHCAAKKKLRPEQVTELDSFVGEMPLHHQIRLFAEMLSISNKLDKIVTATPEWTVSKGLQTNIDSYVVAVLLSSSLHAYKGETTTDHVLEILKKHRFDMPPGIENNCADWKKIVTAVQESFTARRATWKKTLKASVSAKTNIYDLAVSLTKKSNCTVTLELCTRVALMRAVIVSKGDSATYWDDVDNELVEIHKQAGSGADKKDRITRAFRALLRSDKETYGDAAFIESEVGSELQVMVDEHISNAS</sequence>
<protein>
    <submittedName>
        <fullName evidence="2">Uncharacterized protein</fullName>
    </submittedName>
</protein>
<evidence type="ECO:0000256" key="1">
    <source>
        <dbReference type="SAM" id="MobiDB-lite"/>
    </source>
</evidence>
<name>A0A0C3B4T8_PILCF</name>
<organism evidence="2 3">
    <name type="scientific">Piloderma croceum (strain F 1598)</name>
    <dbReference type="NCBI Taxonomy" id="765440"/>
    <lineage>
        <taxon>Eukaryota</taxon>
        <taxon>Fungi</taxon>
        <taxon>Dikarya</taxon>
        <taxon>Basidiomycota</taxon>
        <taxon>Agaricomycotina</taxon>
        <taxon>Agaricomycetes</taxon>
        <taxon>Agaricomycetidae</taxon>
        <taxon>Atheliales</taxon>
        <taxon>Atheliaceae</taxon>
        <taxon>Piloderma</taxon>
    </lineage>
</organism>
<feature type="compositionally biased region" description="Acidic residues" evidence="1">
    <location>
        <begin position="19"/>
        <end position="28"/>
    </location>
</feature>
<accession>A0A0C3B4T8</accession>
<reference evidence="2 3" key="1">
    <citation type="submission" date="2014-04" db="EMBL/GenBank/DDBJ databases">
        <authorList>
            <consortium name="DOE Joint Genome Institute"/>
            <person name="Kuo A."/>
            <person name="Tarkka M."/>
            <person name="Buscot F."/>
            <person name="Kohler A."/>
            <person name="Nagy L.G."/>
            <person name="Floudas D."/>
            <person name="Copeland A."/>
            <person name="Barry K.W."/>
            <person name="Cichocki N."/>
            <person name="Veneault-Fourrey C."/>
            <person name="LaButti K."/>
            <person name="Lindquist E.A."/>
            <person name="Lipzen A."/>
            <person name="Lundell T."/>
            <person name="Morin E."/>
            <person name="Murat C."/>
            <person name="Sun H."/>
            <person name="Tunlid A."/>
            <person name="Henrissat B."/>
            <person name="Grigoriev I.V."/>
            <person name="Hibbett D.S."/>
            <person name="Martin F."/>
            <person name="Nordberg H.P."/>
            <person name="Cantor M.N."/>
            <person name="Hua S.X."/>
        </authorList>
    </citation>
    <scope>NUCLEOTIDE SEQUENCE [LARGE SCALE GENOMIC DNA]</scope>
    <source>
        <strain evidence="2 3">F 1598</strain>
    </source>
</reference>
<dbReference type="Proteomes" id="UP000054166">
    <property type="component" value="Unassembled WGS sequence"/>
</dbReference>
<dbReference type="HOGENOM" id="CLU_067612_0_0_1"/>
<evidence type="ECO:0000313" key="2">
    <source>
        <dbReference type="EMBL" id="KIM72307.1"/>
    </source>
</evidence>
<dbReference type="EMBL" id="KN833142">
    <property type="protein sequence ID" value="KIM72307.1"/>
    <property type="molecule type" value="Genomic_DNA"/>
</dbReference>
<dbReference type="OrthoDB" id="3236341at2759"/>
<evidence type="ECO:0000313" key="3">
    <source>
        <dbReference type="Proteomes" id="UP000054166"/>
    </source>
</evidence>
<proteinExistence type="predicted"/>